<dbReference type="Proteomes" id="UP000242875">
    <property type="component" value="Unassembled WGS sequence"/>
</dbReference>
<feature type="domain" description="NmrA-like" evidence="4">
    <location>
        <begin position="40"/>
        <end position="270"/>
    </location>
</feature>
<dbReference type="GO" id="GO:0005634">
    <property type="term" value="C:nucleus"/>
    <property type="evidence" value="ECO:0007669"/>
    <property type="project" value="TreeGrafter"/>
</dbReference>
<dbReference type="OrthoDB" id="3358371at2759"/>
<dbReference type="EMBL" id="MVBO01000002">
    <property type="protein sequence ID" value="OZJ06607.1"/>
    <property type="molecule type" value="Genomic_DNA"/>
</dbReference>
<sequence>MSKPVVAVLGITGLQGGSVVSGLLASKRYNDRASTRKPKHLTRLLYGADFVFGVTNLFDIDNYPENIPVEEGQGKQMIDVAKDVGIKFFVWSSLPNAAKVSNGKHNKVFHFDGKNNVAQYALGSGLPCACIEPAAFLENYLRFPPKKQGDEYIITMPLTPADAKREYVSITSDFGRAVVALLDDQKKWQGRTLRLASELMSQNEAAAIFAKVTGKRFKFVEAPAHYANEELAAMFNYFNYHGYYGRKPDDTVPFPETKELGIKLTSFEEWVEKHADKFQ</sequence>
<dbReference type="Gene3D" id="3.40.50.720">
    <property type="entry name" value="NAD(P)-binding Rossmann-like Domain"/>
    <property type="match status" value="1"/>
</dbReference>
<keyword evidence="6" id="KW-1185">Reference proteome</keyword>
<keyword evidence="2" id="KW-0521">NADP</keyword>
<dbReference type="InterPro" id="IPR008030">
    <property type="entry name" value="NmrA-like"/>
</dbReference>
<evidence type="ECO:0000256" key="1">
    <source>
        <dbReference type="ARBA" id="ARBA00006328"/>
    </source>
</evidence>
<proteinExistence type="inferred from homology"/>
<dbReference type="InterPro" id="IPR036291">
    <property type="entry name" value="NAD(P)-bd_dom_sf"/>
</dbReference>
<evidence type="ECO:0000256" key="2">
    <source>
        <dbReference type="ARBA" id="ARBA00022857"/>
    </source>
</evidence>
<reference evidence="5 6" key="1">
    <citation type="journal article" date="2017" name="Mycologia">
        <title>Bifiguratus adelaidae, gen. et sp. nov., a new member of Mucoromycotina in endophytic and soil-dwelling habitats.</title>
        <authorList>
            <person name="Torres-Cruz T.J."/>
            <person name="Billingsley Tobias T.L."/>
            <person name="Almatruk M."/>
            <person name="Hesse C."/>
            <person name="Kuske C.R."/>
            <person name="Desiro A."/>
            <person name="Benucci G.M."/>
            <person name="Bonito G."/>
            <person name="Stajich J.E."/>
            <person name="Dunlap C."/>
            <person name="Arnold A.E."/>
            <person name="Porras-Alfaro A."/>
        </authorList>
    </citation>
    <scope>NUCLEOTIDE SEQUENCE [LARGE SCALE GENOMIC DNA]</scope>
    <source>
        <strain evidence="5 6">AZ0501</strain>
    </source>
</reference>
<protein>
    <recommendedName>
        <fullName evidence="4">NmrA-like domain-containing protein</fullName>
    </recommendedName>
</protein>
<name>A0A261Y7N0_9FUNG</name>
<evidence type="ECO:0000256" key="3">
    <source>
        <dbReference type="ARBA" id="ARBA00023002"/>
    </source>
</evidence>
<gene>
    <name evidence="5" type="ORF">BZG36_00338</name>
</gene>
<dbReference type="Pfam" id="PF05368">
    <property type="entry name" value="NmrA"/>
    <property type="match status" value="1"/>
</dbReference>
<dbReference type="PANTHER" id="PTHR42748">
    <property type="entry name" value="NITROGEN METABOLITE REPRESSION PROTEIN NMRA FAMILY MEMBER"/>
    <property type="match status" value="1"/>
</dbReference>
<evidence type="ECO:0000313" key="6">
    <source>
        <dbReference type="Proteomes" id="UP000242875"/>
    </source>
</evidence>
<evidence type="ECO:0000313" key="5">
    <source>
        <dbReference type="EMBL" id="OZJ06607.1"/>
    </source>
</evidence>
<comment type="caution">
    <text evidence="5">The sequence shown here is derived from an EMBL/GenBank/DDBJ whole genome shotgun (WGS) entry which is preliminary data.</text>
</comment>
<dbReference type="AlphaFoldDB" id="A0A261Y7N0"/>
<keyword evidence="3" id="KW-0560">Oxidoreductase</keyword>
<accession>A0A261Y7N0</accession>
<evidence type="ECO:0000259" key="4">
    <source>
        <dbReference type="Pfam" id="PF05368"/>
    </source>
</evidence>
<dbReference type="Gene3D" id="3.90.25.10">
    <property type="entry name" value="UDP-galactose 4-epimerase, domain 1"/>
    <property type="match status" value="1"/>
</dbReference>
<comment type="similarity">
    <text evidence="1">Belongs to the NmrA-type oxidoreductase family.</text>
</comment>
<dbReference type="InterPro" id="IPR051164">
    <property type="entry name" value="NmrA-like_oxidored"/>
</dbReference>
<organism evidence="5 6">
    <name type="scientific">Bifiguratus adelaidae</name>
    <dbReference type="NCBI Taxonomy" id="1938954"/>
    <lineage>
        <taxon>Eukaryota</taxon>
        <taxon>Fungi</taxon>
        <taxon>Fungi incertae sedis</taxon>
        <taxon>Mucoromycota</taxon>
        <taxon>Mucoromycotina</taxon>
        <taxon>Endogonomycetes</taxon>
        <taxon>Endogonales</taxon>
        <taxon>Endogonales incertae sedis</taxon>
        <taxon>Bifiguratus</taxon>
    </lineage>
</organism>
<dbReference type="PANTHER" id="PTHR42748:SF30">
    <property type="entry name" value="NMRA-LIKE DOMAIN-CONTAINING PROTEIN"/>
    <property type="match status" value="1"/>
</dbReference>
<dbReference type="SUPFAM" id="SSF51735">
    <property type="entry name" value="NAD(P)-binding Rossmann-fold domains"/>
    <property type="match status" value="1"/>
</dbReference>